<keyword evidence="3" id="KW-0805">Transcription regulation</keyword>
<comment type="similarity">
    <text evidence="8">Belongs to the WUS homeobox family.</text>
</comment>
<evidence type="ECO:0000256" key="6">
    <source>
        <dbReference type="ARBA" id="ARBA00023163"/>
    </source>
</evidence>
<dbReference type="CDD" id="cd00086">
    <property type="entry name" value="homeodomain"/>
    <property type="match status" value="1"/>
</dbReference>
<evidence type="ECO:0000256" key="5">
    <source>
        <dbReference type="ARBA" id="ARBA00023155"/>
    </source>
</evidence>
<comment type="subcellular location">
    <subcellularLocation>
        <location evidence="1 9 10">Nucleus</location>
    </subcellularLocation>
</comment>
<dbReference type="SMART" id="SM00389">
    <property type="entry name" value="HOX"/>
    <property type="match status" value="1"/>
</dbReference>
<dbReference type="InterPro" id="IPR009057">
    <property type="entry name" value="Homeodomain-like_sf"/>
</dbReference>
<dbReference type="InterPro" id="IPR044555">
    <property type="entry name" value="WUSCHEL-like"/>
</dbReference>
<evidence type="ECO:0000256" key="8">
    <source>
        <dbReference type="ARBA" id="ARBA00024040"/>
    </source>
</evidence>
<evidence type="ECO:0000256" key="10">
    <source>
        <dbReference type="RuleBase" id="RU000682"/>
    </source>
</evidence>
<dbReference type="EMBL" id="KX011449">
    <property type="protein sequence ID" value="ANC94883.1"/>
    <property type="molecule type" value="mRNA"/>
</dbReference>
<feature type="region of interest" description="Disordered" evidence="11">
    <location>
        <begin position="101"/>
        <end position="125"/>
    </location>
</feature>
<dbReference type="Gene3D" id="1.10.10.60">
    <property type="entry name" value="Homeodomain-like"/>
    <property type="match status" value="1"/>
</dbReference>
<keyword evidence="2" id="KW-0217">Developmental protein</keyword>
<protein>
    <submittedName>
        <fullName evidence="13">WUSCHEL homeobox protein</fullName>
    </submittedName>
</protein>
<dbReference type="GO" id="GO:0005634">
    <property type="term" value="C:nucleus"/>
    <property type="evidence" value="ECO:0007669"/>
    <property type="project" value="UniProtKB-SubCell"/>
</dbReference>
<sequence>MAEGQSTMSTRWNPTKEQIDFLEAMYSQGIRTPSADQIEEIASRLRMYGNIEGKNVFYWFQNHKARERQRQRQERVAFVNQFHQPPGFAGTSHTNSKKLWDTSELLPPQQRSTTTLSKAGSSMAPREEKTYNFQHSHDSLNEPQTLELFPLHPSGIAEYRSEPVGTFGLQGSMNENIDEQNDPRSGGGHFHQFFHFIPQHPGK</sequence>
<organism evidence="13">
    <name type="scientific">Pinus taeda</name>
    <name type="common">Loblolly pine</name>
    <dbReference type="NCBI Taxonomy" id="3352"/>
    <lineage>
        <taxon>Eukaryota</taxon>
        <taxon>Viridiplantae</taxon>
        <taxon>Streptophyta</taxon>
        <taxon>Embryophyta</taxon>
        <taxon>Tracheophyta</taxon>
        <taxon>Spermatophyta</taxon>
        <taxon>Pinopsida</taxon>
        <taxon>Pinidae</taxon>
        <taxon>Conifers I</taxon>
        <taxon>Pinales</taxon>
        <taxon>Pinaceae</taxon>
        <taxon>Pinus</taxon>
        <taxon>Pinus subgen. Pinus</taxon>
    </lineage>
</organism>
<keyword evidence="7 9" id="KW-0539">Nucleus</keyword>
<dbReference type="GO" id="GO:0003677">
    <property type="term" value="F:DNA binding"/>
    <property type="evidence" value="ECO:0007669"/>
    <property type="project" value="UniProtKB-UniRule"/>
</dbReference>
<evidence type="ECO:0000259" key="12">
    <source>
        <dbReference type="PROSITE" id="PS50071"/>
    </source>
</evidence>
<evidence type="ECO:0000256" key="1">
    <source>
        <dbReference type="ARBA" id="ARBA00004123"/>
    </source>
</evidence>
<accession>A0A2I4KAP0</accession>
<feature type="compositionally biased region" description="Polar residues" evidence="11">
    <location>
        <begin position="109"/>
        <end position="120"/>
    </location>
</feature>
<dbReference type="AlphaFoldDB" id="A0A2I4KAP0"/>
<dbReference type="PANTHER" id="PTHR45940">
    <property type="entry name" value="WUSCHEL-RELATED HOMEOBOX 1-RELATED"/>
    <property type="match status" value="1"/>
</dbReference>
<keyword evidence="4 9" id="KW-0238">DNA-binding</keyword>
<evidence type="ECO:0000256" key="3">
    <source>
        <dbReference type="ARBA" id="ARBA00023015"/>
    </source>
</evidence>
<keyword evidence="6" id="KW-0804">Transcription</keyword>
<dbReference type="GO" id="GO:0003700">
    <property type="term" value="F:DNA-binding transcription factor activity"/>
    <property type="evidence" value="ECO:0007669"/>
    <property type="project" value="InterPro"/>
</dbReference>
<dbReference type="Pfam" id="PF00046">
    <property type="entry name" value="Homeodomain"/>
    <property type="match status" value="1"/>
</dbReference>
<gene>
    <name evidence="13" type="primary">WOX2</name>
</gene>
<feature type="DNA-binding region" description="Homeobox" evidence="9">
    <location>
        <begin position="7"/>
        <end position="71"/>
    </location>
</feature>
<reference evidence="13" key="1">
    <citation type="submission" date="2016-03" db="EMBL/GenBank/DDBJ databases">
        <title>Identification and analysis of the WUSCHEL-RELATED HOMEOBOX gene family in conifers.</title>
        <authorList>
            <person name="Alvarez J.M."/>
            <person name="Canas R.A."/>
            <person name="Bueno N."/>
            <person name="Canovas F.M."/>
            <person name="Ordas R.J."/>
        </authorList>
    </citation>
    <scope>NUCLEOTIDE SEQUENCE</scope>
</reference>
<keyword evidence="5 9" id="KW-0371">Homeobox</keyword>
<proteinExistence type="evidence at transcript level"/>
<feature type="domain" description="Homeobox" evidence="12">
    <location>
        <begin position="5"/>
        <end position="70"/>
    </location>
</feature>
<name>A0A2I4KAP0_PINTA</name>
<evidence type="ECO:0000256" key="7">
    <source>
        <dbReference type="ARBA" id="ARBA00023242"/>
    </source>
</evidence>
<dbReference type="PANTHER" id="PTHR45940:SF6">
    <property type="entry name" value="WUSCHEL-RELATED HOMEOBOX 2"/>
    <property type="match status" value="1"/>
</dbReference>
<evidence type="ECO:0000256" key="9">
    <source>
        <dbReference type="PROSITE-ProRule" id="PRU00108"/>
    </source>
</evidence>
<dbReference type="FunFam" id="1.10.10.60:FF:000146">
    <property type="entry name" value="WUSCHEL-related homeobox 4"/>
    <property type="match status" value="1"/>
</dbReference>
<dbReference type="InterPro" id="IPR001356">
    <property type="entry name" value="HD"/>
</dbReference>
<dbReference type="GO" id="GO:0099402">
    <property type="term" value="P:plant organ development"/>
    <property type="evidence" value="ECO:0007669"/>
    <property type="project" value="InterPro"/>
</dbReference>
<dbReference type="PROSITE" id="PS50071">
    <property type="entry name" value="HOMEOBOX_2"/>
    <property type="match status" value="1"/>
</dbReference>
<dbReference type="SUPFAM" id="SSF46689">
    <property type="entry name" value="Homeodomain-like"/>
    <property type="match status" value="1"/>
</dbReference>
<evidence type="ECO:0000313" key="13">
    <source>
        <dbReference type="EMBL" id="ANC94883.1"/>
    </source>
</evidence>
<evidence type="ECO:0000256" key="11">
    <source>
        <dbReference type="SAM" id="MobiDB-lite"/>
    </source>
</evidence>
<evidence type="ECO:0000256" key="4">
    <source>
        <dbReference type="ARBA" id="ARBA00023125"/>
    </source>
</evidence>
<evidence type="ECO:0000256" key="2">
    <source>
        <dbReference type="ARBA" id="ARBA00022473"/>
    </source>
</evidence>